<evidence type="ECO:0000256" key="4">
    <source>
        <dbReference type="ARBA" id="ARBA00022989"/>
    </source>
</evidence>
<gene>
    <name evidence="8" type="ORF">NZH93_12905</name>
</gene>
<feature type="transmembrane region" description="Helical" evidence="6">
    <location>
        <begin position="16"/>
        <end position="37"/>
    </location>
</feature>
<dbReference type="Pfam" id="PF02687">
    <property type="entry name" value="FtsX"/>
    <property type="match status" value="1"/>
</dbReference>
<evidence type="ECO:0000256" key="2">
    <source>
        <dbReference type="ARBA" id="ARBA00022475"/>
    </source>
</evidence>
<sequence length="724" mass="74067">MRLAITLFRGDRRGRVSAALIASGVAVGVLLVLWLLAAPNALEARKDRVAWREAGPEGSVTVASTADEFGGRLIARFDVASAEPGEVAVAQGIPRLPGPGEVVLSPALADLVGTVPAARLGDRFPGAVVGLLGEGALRFPDELVAIVGHPPGAVDGRHVRDLLGSSVEVDESGTALFLLTRIGLVVLVVPCLVLVASVGRLTAAKREHRLTALRLAGATPRQAVVVIAVEIAVGAVVGSALGVALAWPSSHLAALVPWEGGTWFPADFAPDPLVAFVAAVCAPVLVVGAAVLGHWRVVARAPGEVRVRVVRWRRLLIGCGAFALFFAGIAVAREVGGPRRFEVVLAGVAGVALALVFTGPVVTWLVGRLFVGCWRGPATLLAGRRLVGDPVAAFRGSAGVVIAVFTGSLALTMVTALERQVRFDDGTWSPDAIVAHDITDPGRIDALRSATDAPVLPMVTGLLTAGGRSNSALVGRCADVAKVLTGLTCAPGPAVYAPQPLDTSRPLRVAGSQGSAKVELPVGVEVRAHRSASYVVVDPELVPTVAARPNSVAVLTTPENRDTVHTALVRAIPGVSLQDGERADAVGATILEDLRRAVVIGLVIAALLGGSGAAVSAVGSVIDRRRTFSALVVAGTPVPLLRRVLRREVVLPVFASTLLACGAGFGVGLGLLSVTPGLPHDLDTPLTPWIAAPAAAGLLVSLIAATACGVALRGVTATTHPHGD</sequence>
<comment type="subcellular location">
    <subcellularLocation>
        <location evidence="1">Cell membrane</location>
        <topology evidence="1">Multi-pass membrane protein</topology>
    </subcellularLocation>
</comment>
<keyword evidence="4 6" id="KW-1133">Transmembrane helix</keyword>
<evidence type="ECO:0000256" key="6">
    <source>
        <dbReference type="SAM" id="Phobius"/>
    </source>
</evidence>
<keyword evidence="5 6" id="KW-0472">Membrane</keyword>
<feature type="transmembrane region" description="Helical" evidence="6">
    <location>
        <begin position="344"/>
        <end position="371"/>
    </location>
</feature>
<feature type="transmembrane region" description="Helical" evidence="6">
    <location>
        <begin position="598"/>
        <end position="622"/>
    </location>
</feature>
<name>A0A9X2VKI9_9PSEU</name>
<feature type="transmembrane region" description="Helical" evidence="6">
    <location>
        <begin position="689"/>
        <end position="712"/>
    </location>
</feature>
<dbReference type="RefSeq" id="WP_259623270.1">
    <property type="nucleotide sequence ID" value="NZ_JANYMP010000005.1"/>
</dbReference>
<keyword evidence="3 6" id="KW-0812">Transmembrane</keyword>
<dbReference type="AlphaFoldDB" id="A0A9X2VKI9"/>
<evidence type="ECO:0000313" key="9">
    <source>
        <dbReference type="Proteomes" id="UP001141259"/>
    </source>
</evidence>
<feature type="transmembrane region" description="Helical" evidence="6">
    <location>
        <begin position="315"/>
        <end position="332"/>
    </location>
</feature>
<feature type="transmembrane region" description="Helical" evidence="6">
    <location>
        <begin position="392"/>
        <end position="414"/>
    </location>
</feature>
<evidence type="ECO:0000256" key="1">
    <source>
        <dbReference type="ARBA" id="ARBA00004651"/>
    </source>
</evidence>
<evidence type="ECO:0000259" key="7">
    <source>
        <dbReference type="Pfam" id="PF02687"/>
    </source>
</evidence>
<evidence type="ECO:0000256" key="5">
    <source>
        <dbReference type="ARBA" id="ARBA00023136"/>
    </source>
</evidence>
<feature type="transmembrane region" description="Helical" evidence="6">
    <location>
        <begin position="649"/>
        <end position="669"/>
    </location>
</feature>
<keyword evidence="9" id="KW-1185">Reference proteome</keyword>
<accession>A0A9X2VKI9</accession>
<keyword evidence="2" id="KW-1003">Cell membrane</keyword>
<reference evidence="8" key="1">
    <citation type="submission" date="2022-08" db="EMBL/GenBank/DDBJ databases">
        <authorList>
            <person name="Tistechok S."/>
            <person name="Samborskyy M."/>
            <person name="Roman I."/>
        </authorList>
    </citation>
    <scope>NUCLEOTIDE SEQUENCE</scope>
    <source>
        <strain evidence="8">DSM 103496</strain>
    </source>
</reference>
<proteinExistence type="predicted"/>
<dbReference type="EMBL" id="JANYMP010000005">
    <property type="protein sequence ID" value="MCS7477757.1"/>
    <property type="molecule type" value="Genomic_DNA"/>
</dbReference>
<feature type="transmembrane region" description="Helical" evidence="6">
    <location>
        <begin position="273"/>
        <end position="295"/>
    </location>
</feature>
<dbReference type="Proteomes" id="UP001141259">
    <property type="component" value="Unassembled WGS sequence"/>
</dbReference>
<organism evidence="8 9">
    <name type="scientific">Umezawaea endophytica</name>
    <dbReference type="NCBI Taxonomy" id="1654476"/>
    <lineage>
        <taxon>Bacteria</taxon>
        <taxon>Bacillati</taxon>
        <taxon>Actinomycetota</taxon>
        <taxon>Actinomycetes</taxon>
        <taxon>Pseudonocardiales</taxon>
        <taxon>Pseudonocardiaceae</taxon>
        <taxon>Umezawaea</taxon>
    </lineage>
</organism>
<feature type="transmembrane region" description="Helical" evidence="6">
    <location>
        <begin position="182"/>
        <end position="203"/>
    </location>
</feature>
<protein>
    <submittedName>
        <fullName evidence="8">ABC transporter permease</fullName>
    </submittedName>
</protein>
<feature type="transmembrane region" description="Helical" evidence="6">
    <location>
        <begin position="224"/>
        <end position="247"/>
    </location>
</feature>
<dbReference type="GO" id="GO:0005886">
    <property type="term" value="C:plasma membrane"/>
    <property type="evidence" value="ECO:0007669"/>
    <property type="project" value="UniProtKB-SubCell"/>
</dbReference>
<feature type="domain" description="ABC3 transporter permease C-terminal" evidence="7">
    <location>
        <begin position="184"/>
        <end position="293"/>
    </location>
</feature>
<comment type="caution">
    <text evidence="8">The sequence shown here is derived from an EMBL/GenBank/DDBJ whole genome shotgun (WGS) entry which is preliminary data.</text>
</comment>
<evidence type="ECO:0000313" key="8">
    <source>
        <dbReference type="EMBL" id="MCS7477757.1"/>
    </source>
</evidence>
<dbReference type="InterPro" id="IPR003838">
    <property type="entry name" value="ABC3_permease_C"/>
</dbReference>
<evidence type="ECO:0000256" key="3">
    <source>
        <dbReference type="ARBA" id="ARBA00022692"/>
    </source>
</evidence>